<proteinExistence type="predicted"/>
<gene>
    <name evidence="2" type="ORF">CASFOL_004991</name>
</gene>
<protein>
    <submittedName>
        <fullName evidence="2">Uncharacterized protein</fullName>
    </submittedName>
</protein>
<accession>A0ABD3E2I3</accession>
<dbReference type="Proteomes" id="UP001632038">
    <property type="component" value="Unassembled WGS sequence"/>
</dbReference>
<comment type="caution">
    <text evidence="2">The sequence shown here is derived from an EMBL/GenBank/DDBJ whole genome shotgun (WGS) entry which is preliminary data.</text>
</comment>
<evidence type="ECO:0000313" key="2">
    <source>
        <dbReference type="EMBL" id="KAL3648588.1"/>
    </source>
</evidence>
<keyword evidence="3" id="KW-1185">Reference proteome</keyword>
<name>A0ABD3E2I3_9LAMI</name>
<organism evidence="2 3">
    <name type="scientific">Castilleja foliolosa</name>
    <dbReference type="NCBI Taxonomy" id="1961234"/>
    <lineage>
        <taxon>Eukaryota</taxon>
        <taxon>Viridiplantae</taxon>
        <taxon>Streptophyta</taxon>
        <taxon>Embryophyta</taxon>
        <taxon>Tracheophyta</taxon>
        <taxon>Spermatophyta</taxon>
        <taxon>Magnoliopsida</taxon>
        <taxon>eudicotyledons</taxon>
        <taxon>Gunneridae</taxon>
        <taxon>Pentapetalae</taxon>
        <taxon>asterids</taxon>
        <taxon>lamiids</taxon>
        <taxon>Lamiales</taxon>
        <taxon>Orobanchaceae</taxon>
        <taxon>Pedicularideae</taxon>
        <taxon>Castillejinae</taxon>
        <taxon>Castilleja</taxon>
    </lineage>
</organism>
<dbReference type="EMBL" id="JAVIJP010000007">
    <property type="protein sequence ID" value="KAL3648588.1"/>
    <property type="molecule type" value="Genomic_DNA"/>
</dbReference>
<evidence type="ECO:0000256" key="1">
    <source>
        <dbReference type="SAM" id="MobiDB-lite"/>
    </source>
</evidence>
<sequence>MASKTPHFALDEYALARDHGDVDGVDLEEVDWIFDENMESAFGNLNQTPCDAATETEFLHLFHNWAAQKKAIAQIISVVPTIIDEHESPSQTHPQRPVASQLWA</sequence>
<evidence type="ECO:0000313" key="3">
    <source>
        <dbReference type="Proteomes" id="UP001632038"/>
    </source>
</evidence>
<reference evidence="3" key="1">
    <citation type="journal article" date="2024" name="IScience">
        <title>Strigolactones Initiate the Formation of Haustorium-like Structures in Castilleja.</title>
        <authorList>
            <person name="Buerger M."/>
            <person name="Peterson D."/>
            <person name="Chory J."/>
        </authorList>
    </citation>
    <scope>NUCLEOTIDE SEQUENCE [LARGE SCALE GENOMIC DNA]</scope>
</reference>
<feature type="region of interest" description="Disordered" evidence="1">
    <location>
        <begin position="85"/>
        <end position="104"/>
    </location>
</feature>
<dbReference type="AlphaFoldDB" id="A0ABD3E2I3"/>